<dbReference type="EMBL" id="GL377302">
    <property type="protein sequence ID" value="EFJ01943.1"/>
    <property type="molecule type" value="Genomic_DNA"/>
</dbReference>
<protein>
    <submittedName>
        <fullName evidence="2">Uncharacterized protein</fullName>
    </submittedName>
</protein>
<dbReference type="eggNOG" id="ENOG502SYB6">
    <property type="taxonomic scope" value="Eukaryota"/>
</dbReference>
<dbReference type="VEuPathDB" id="FungiDB:SCHCODRAFT_02540355"/>
<evidence type="ECO:0000313" key="3">
    <source>
        <dbReference type="Proteomes" id="UP000007431"/>
    </source>
</evidence>
<dbReference type="AlphaFoldDB" id="D8PKG8"/>
<name>D8PKG8_SCHCM</name>
<dbReference type="KEGG" id="scm:SCHCO_02540355"/>
<feature type="non-terminal residue" evidence="2">
    <location>
        <position position="887"/>
    </location>
</feature>
<evidence type="ECO:0000256" key="1">
    <source>
        <dbReference type="SAM" id="MobiDB-lite"/>
    </source>
</evidence>
<proteinExistence type="predicted"/>
<dbReference type="RefSeq" id="XP_003036845.1">
    <property type="nucleotide sequence ID" value="XM_003036799.1"/>
</dbReference>
<feature type="region of interest" description="Disordered" evidence="1">
    <location>
        <begin position="840"/>
        <end position="887"/>
    </location>
</feature>
<reference evidence="2 3" key="1">
    <citation type="journal article" date="2010" name="Nat. Biotechnol.">
        <title>Genome sequence of the model mushroom Schizophyllum commune.</title>
        <authorList>
            <person name="Ohm R.A."/>
            <person name="de Jong J.F."/>
            <person name="Lugones L.G."/>
            <person name="Aerts A."/>
            <person name="Kothe E."/>
            <person name="Stajich J.E."/>
            <person name="de Vries R.P."/>
            <person name="Record E."/>
            <person name="Levasseur A."/>
            <person name="Baker S.E."/>
            <person name="Bartholomew K.A."/>
            <person name="Coutinho P.M."/>
            <person name="Erdmann S."/>
            <person name="Fowler T.J."/>
            <person name="Gathman A.C."/>
            <person name="Lombard V."/>
            <person name="Henrissat B."/>
            <person name="Knabe N."/>
            <person name="Kuees U."/>
            <person name="Lilly W.W."/>
            <person name="Lindquist E."/>
            <person name="Lucas S."/>
            <person name="Magnuson J.K."/>
            <person name="Piumi F."/>
            <person name="Raudaskoski M."/>
            <person name="Salamov A."/>
            <person name="Schmutz J."/>
            <person name="Schwarze F.W.M.R."/>
            <person name="vanKuyk P.A."/>
            <person name="Horton J.S."/>
            <person name="Grigoriev I.V."/>
            <person name="Woesten H.A.B."/>
        </authorList>
    </citation>
    <scope>NUCLEOTIDE SEQUENCE [LARGE SCALE GENOMIC DNA]</scope>
    <source>
        <strain evidence="3">H4-8 / FGSC 9210</strain>
    </source>
</reference>
<evidence type="ECO:0000313" key="2">
    <source>
        <dbReference type="EMBL" id="EFJ01943.1"/>
    </source>
</evidence>
<keyword evidence="3" id="KW-1185">Reference proteome</keyword>
<dbReference type="Proteomes" id="UP000007431">
    <property type="component" value="Unassembled WGS sequence"/>
</dbReference>
<dbReference type="InParanoid" id="D8PKG8"/>
<dbReference type="OMA" id="HRYNSIA"/>
<dbReference type="OrthoDB" id="2393824at2759"/>
<dbReference type="GeneID" id="9589306"/>
<accession>D8PKG8</accession>
<dbReference type="HOGENOM" id="CLU_010693_2_0_1"/>
<feature type="compositionally biased region" description="Polar residues" evidence="1">
    <location>
        <begin position="865"/>
        <end position="887"/>
    </location>
</feature>
<organism evidence="3">
    <name type="scientific">Schizophyllum commune (strain H4-8 / FGSC 9210)</name>
    <name type="common">Split gill fungus</name>
    <dbReference type="NCBI Taxonomy" id="578458"/>
    <lineage>
        <taxon>Eukaryota</taxon>
        <taxon>Fungi</taxon>
        <taxon>Dikarya</taxon>
        <taxon>Basidiomycota</taxon>
        <taxon>Agaricomycotina</taxon>
        <taxon>Agaricomycetes</taxon>
        <taxon>Agaricomycetidae</taxon>
        <taxon>Agaricales</taxon>
        <taxon>Schizophyllaceae</taxon>
        <taxon>Schizophyllum</taxon>
    </lineage>
</organism>
<gene>
    <name evidence="2" type="ORF">SCHCODRAFT_103151</name>
</gene>
<sequence>MALSFSAEFDQLIAAATAHIPPNADDDDDYSLRGLSEVLSRASRQMYRENNLYADPARVALSSCHDLLSSSEDAARIMKEVHRTKTYKTIFDHSVFLPEILRQPRTAVGTSDAITAEIESVLHDSRARMQAIADGSRTYETWQPLTGDPAHAAHVASLKIPENQGLPMLVLHDIGRMINEDVLRQRLSKIFDSEHDTFFVNTSGSGKTRLLYEGLAHNWGLYLTAKVDSSYLGSTSVDYVTARSLLLQPDGLTVIPHPTAPNYTAVFVMREFLRLVDEHDLQHVHKARWLQCQLQSVTLGREHSDPFRAITAVLIKASSEYIEHALEQVLGDIRRRLGNAHLFVALDESQALGNDDGPDKSKYGLPRADAPAYLRRLILAWRGRPGVSLIVTGTELPKEIWDVEPLEMEYGKYRWCSATGAFDSKDSNRCYLLRYLPSAFVRTRSGQKLIRRLGFWLRGRHRLTASYIAVYIRFGTKQPHQSLNDYVHNGTGYLPHDADDLSVAEGPRYETAKRILRRHSLYSMRHPLIKSTVHRSLFSIFVHPSSVCRYDYRHVCVVTEALGRFVDDDACHIAIDEPYLLVTCAHWFRTSATDFLDLDYLRLRLLTDHPRHVAEFRSEVLAYLLARKFENKIALRDVFDFVGTPPSWANARTANLLLLHNTSKGRTCARVYHFTRESSGTTSTLVTTAATSAELDNWLAHADATPFCILHRSSSISLLFTLRLSVDNKNVWVVLDSDPAFDELSVADIGQRIARHNPLVNFDSEQLDKMRNIPDPSKHAGNPPFFFAFASTITAPQADDAAGHAVAAVNVADLRSNVHWHASSEDLEQSLLRFILPDTTESSHPSAKRSMVEGSNVRTSKRRSTTQPTVRTLRPTTVQQRRSVNGR</sequence>